<name>A0A2H5N6P5_CITUN</name>
<keyword evidence="2" id="KW-1185">Reference proteome</keyword>
<reference evidence="1 2" key="1">
    <citation type="journal article" date="2017" name="Front. Genet.">
        <title>Draft sequencing of the heterozygous diploid genome of Satsuma (Citrus unshiu Marc.) using a hybrid assembly approach.</title>
        <authorList>
            <person name="Shimizu T."/>
            <person name="Tanizawa Y."/>
            <person name="Mochizuki T."/>
            <person name="Nagasaki H."/>
            <person name="Yoshioka T."/>
            <person name="Toyoda A."/>
            <person name="Fujiyama A."/>
            <person name="Kaminuma E."/>
            <person name="Nakamura Y."/>
        </authorList>
    </citation>
    <scope>NUCLEOTIDE SEQUENCE [LARGE SCALE GENOMIC DNA]</scope>
    <source>
        <strain evidence="2">cv. Miyagawa wase</strain>
    </source>
</reference>
<organism evidence="1 2">
    <name type="scientific">Citrus unshiu</name>
    <name type="common">Satsuma mandarin</name>
    <name type="synonym">Citrus nobilis var. unshiu</name>
    <dbReference type="NCBI Taxonomy" id="55188"/>
    <lineage>
        <taxon>Eukaryota</taxon>
        <taxon>Viridiplantae</taxon>
        <taxon>Streptophyta</taxon>
        <taxon>Embryophyta</taxon>
        <taxon>Tracheophyta</taxon>
        <taxon>Spermatophyta</taxon>
        <taxon>Magnoliopsida</taxon>
        <taxon>eudicotyledons</taxon>
        <taxon>Gunneridae</taxon>
        <taxon>Pentapetalae</taxon>
        <taxon>rosids</taxon>
        <taxon>malvids</taxon>
        <taxon>Sapindales</taxon>
        <taxon>Rutaceae</taxon>
        <taxon>Aurantioideae</taxon>
        <taxon>Citrus</taxon>
    </lineage>
</organism>
<dbReference type="Proteomes" id="UP000236630">
    <property type="component" value="Unassembled WGS sequence"/>
</dbReference>
<evidence type="ECO:0000313" key="1">
    <source>
        <dbReference type="EMBL" id="GAY35900.1"/>
    </source>
</evidence>
<proteinExistence type="predicted"/>
<comment type="caution">
    <text evidence="1">The sequence shown here is derived from an EMBL/GenBank/DDBJ whole genome shotgun (WGS) entry which is preliminary data.</text>
</comment>
<dbReference type="EMBL" id="BDQV01002066">
    <property type="protein sequence ID" value="GAY35900.1"/>
    <property type="molecule type" value="Genomic_DNA"/>
</dbReference>
<protein>
    <submittedName>
        <fullName evidence="1">Uncharacterized protein</fullName>
    </submittedName>
</protein>
<evidence type="ECO:0000313" key="2">
    <source>
        <dbReference type="Proteomes" id="UP000236630"/>
    </source>
</evidence>
<dbReference type="AlphaFoldDB" id="A0A2H5N6P5"/>
<accession>A0A2H5N6P5</accession>
<sequence>MQYTNNMSKATSMSKRCATSALVEVVGCCPHKRVRAAVQAPTKALWGLNVLNIYKSFSLAKCE</sequence>
<gene>
    <name evidence="1" type="ORF">CUMW_278920</name>
</gene>